<gene>
    <name evidence="1" type="ordered locus">Hore_15250</name>
</gene>
<evidence type="ECO:0000313" key="1">
    <source>
        <dbReference type="EMBL" id="ACL70274.1"/>
    </source>
</evidence>
<sequence>MINSFKELGEIELQGLSDSEKKQKFLETQTIIPNEPDSGDKDADKYREVIINLDTEKEEIEIKLGKELYEKNREEFFGFDLKASNSSKTYFTTDNYNYHLLTIPHLIYYIEKEIDKLKIKNIEDFLDWLNMIKNKFYIVVGRDYFGRPISYLSVDKNVSHQKKEIVKYLRSEIDKYEKRGNAEKAKEINKYINGEVVNTEILTIKDIKKYYEKQISLAISTTQNFLKNELNIFSIHINGKRILESIYKAPYVEVVYYILQQRFFDTSNSDKMARDNALCGVCNENKLITGKIDIPTKFYVTSSPYFYENLERKNAYKSFGICQDCYLKVMAGIAKVKKDFSGKLFNQLDYYVIPTNIAYCKKYKTEIEVIKSILSDNNKSFKKNIEAINSIANSNLKVNFLFWFKPKGQNAAFVVSESINDVAYNHISQIIKNLYNLNMKLIYPNKYFNLYKLTFNDIYWLLFPNTESHKNPDPKLYRKELLSLLNSILKGRSVNYNYLIKQFNFILRKRYFKNSKRVEEIIYNPMKMNLLLTWLNEITEIKGGFKMSEGTSSIPIENSDIKEFFSTHAETYKNNKYRQGLFLLGVLMNEVLKKQQKENKSASILDKLSFDGMSVRQVSKFVNDITEILHIHDKYTCNQLLHSQMIDRIQGIENSSLNKDEVVFYILSGISFGRYLGHKYYKTKNNKGDDK</sequence>
<keyword evidence="1" id="KW-0436">Ligase</keyword>
<reference evidence="1 2" key="1">
    <citation type="journal article" date="2009" name="PLoS ONE">
        <title>Genome analysis of the anaerobic thermohalophilic bacterium Halothermothrix orenii.</title>
        <authorList>
            <person name="Mavromatis K."/>
            <person name="Ivanova N."/>
            <person name="Anderson I."/>
            <person name="Lykidis A."/>
            <person name="Hooper S.D."/>
            <person name="Sun H."/>
            <person name="Kunin V."/>
            <person name="Lapidus A."/>
            <person name="Hugenholtz P."/>
            <person name="Patel B."/>
            <person name="Kyrpides N.C."/>
        </authorList>
    </citation>
    <scope>NUCLEOTIDE SEQUENCE [LARGE SCALE GENOMIC DNA]</scope>
    <source>
        <strain evidence="2">H 168 / OCM 544 / DSM 9562</strain>
    </source>
</reference>
<dbReference type="HOGENOM" id="CLU_398366_0_0_9"/>
<keyword evidence="2" id="KW-1185">Reference proteome</keyword>
<dbReference type="Proteomes" id="UP000000719">
    <property type="component" value="Chromosome"/>
</dbReference>
<evidence type="ECO:0000313" key="2">
    <source>
        <dbReference type="Proteomes" id="UP000000719"/>
    </source>
</evidence>
<dbReference type="AlphaFoldDB" id="B8CYA5"/>
<dbReference type="RefSeq" id="WP_012636457.1">
    <property type="nucleotide sequence ID" value="NC_011899.1"/>
</dbReference>
<dbReference type="eggNOG" id="ENOG502Z952">
    <property type="taxonomic scope" value="Bacteria"/>
</dbReference>
<accession>B8CYA5</accession>
<dbReference type="CDD" id="cd09730">
    <property type="entry name" value="Cas8a1_I-A"/>
    <property type="match status" value="1"/>
</dbReference>
<dbReference type="EMBL" id="CP001098">
    <property type="protein sequence ID" value="ACL70274.1"/>
    <property type="molecule type" value="Genomic_DNA"/>
</dbReference>
<dbReference type="STRING" id="373903.Hore_15250"/>
<dbReference type="GO" id="GO:0016874">
    <property type="term" value="F:ligase activity"/>
    <property type="evidence" value="ECO:0007669"/>
    <property type="project" value="UniProtKB-KW"/>
</dbReference>
<name>B8CYA5_HALOH</name>
<protein>
    <submittedName>
        <fullName evidence="1">Putative glutamate--cysteine ligase/putative amino acid ligase/CRISPR-associated protein, TM1802 family</fullName>
    </submittedName>
</protein>
<dbReference type="Pfam" id="PF09484">
    <property type="entry name" value="Cas_TM1802"/>
    <property type="match status" value="1"/>
</dbReference>
<dbReference type="InterPro" id="IPR013389">
    <property type="entry name" value="CRISPR-assoc_prot_Cas8b"/>
</dbReference>
<dbReference type="KEGG" id="hor:Hore_15250"/>
<proteinExistence type="predicted"/>
<organism evidence="1 2">
    <name type="scientific">Halothermothrix orenii (strain H 168 / OCM 544 / DSM 9562)</name>
    <dbReference type="NCBI Taxonomy" id="373903"/>
    <lineage>
        <taxon>Bacteria</taxon>
        <taxon>Bacillati</taxon>
        <taxon>Bacillota</taxon>
        <taxon>Clostridia</taxon>
        <taxon>Halanaerobiales</taxon>
        <taxon>Halothermotrichaceae</taxon>
        <taxon>Halothermothrix</taxon>
    </lineage>
</organism>
<dbReference type="OrthoDB" id="1706583at2"/>